<proteinExistence type="predicted"/>
<reference evidence="2" key="1">
    <citation type="submission" date="2018-07" db="EMBL/GenBank/DDBJ databases">
        <authorList>
            <person name="Blom J."/>
        </authorList>
    </citation>
    <scope>NUCLEOTIDE SEQUENCE [LARGE SCALE GENOMIC DNA]</scope>
    <source>
        <strain evidence="2">CCOS 864</strain>
    </source>
</reference>
<dbReference type="Proteomes" id="UP000255177">
    <property type="component" value="Unassembled WGS sequence"/>
</dbReference>
<protein>
    <submittedName>
        <fullName evidence="1">Uncharacterized protein</fullName>
    </submittedName>
</protein>
<dbReference type="AlphaFoldDB" id="A0A380T8W3"/>
<organism evidence="1 2">
    <name type="scientific">Pseudomonas wadenswilerensis</name>
    <dbReference type="NCBI Taxonomy" id="1785161"/>
    <lineage>
        <taxon>Bacteria</taxon>
        <taxon>Pseudomonadati</taxon>
        <taxon>Pseudomonadota</taxon>
        <taxon>Gammaproteobacteria</taxon>
        <taxon>Pseudomonadales</taxon>
        <taxon>Pseudomonadaceae</taxon>
        <taxon>Pseudomonas</taxon>
    </lineage>
</organism>
<evidence type="ECO:0000313" key="2">
    <source>
        <dbReference type="Proteomes" id="UP000255177"/>
    </source>
</evidence>
<sequence>MPNYYVDFNNNTSETWTMGVYQELPGSIGLASVSWKQTTVPQMGESGVEWSVDYNVTIANYKQIGGIGVYKASQTLEASLGSVWDCVFENNVQQLRLGSGSTSPDSIQIRNASNQLANLGIGMSGQGSVYKPDVVGGGTAQFQVTPTYYVGLFNKLVLGEVISSNVVVGPLKLVFPSGLNCATVTARMDGANIRLSITYSQASSVSYEVTKRLRGIQKERTGELLESA</sequence>
<keyword evidence="2" id="KW-1185">Reference proteome</keyword>
<evidence type="ECO:0000313" key="1">
    <source>
        <dbReference type="EMBL" id="SUQ65931.1"/>
    </source>
</evidence>
<dbReference type="RefSeq" id="WP_115089537.1">
    <property type="nucleotide sequence ID" value="NZ_CBCSFG010000017.1"/>
</dbReference>
<accession>A0A380T8W3</accession>
<gene>
    <name evidence="1" type="ORF">CCOS864_05411</name>
</gene>
<name>A0A380T8W3_9PSED</name>
<dbReference type="EMBL" id="UIDD01000013">
    <property type="protein sequence ID" value="SUQ65931.1"/>
    <property type="molecule type" value="Genomic_DNA"/>
</dbReference>